<protein>
    <submittedName>
        <fullName evidence="3">DUF4012 domain-containing protein</fullName>
    </submittedName>
</protein>
<evidence type="ECO:0000313" key="4">
    <source>
        <dbReference type="Proteomes" id="UP001174209"/>
    </source>
</evidence>
<name>A0ABT8K5A3_9MICC</name>
<keyword evidence="2" id="KW-0812">Transmembrane</keyword>
<evidence type="ECO:0000313" key="3">
    <source>
        <dbReference type="EMBL" id="MDN4612574.1"/>
    </source>
</evidence>
<feature type="transmembrane region" description="Helical" evidence="2">
    <location>
        <begin position="31"/>
        <end position="55"/>
    </location>
</feature>
<dbReference type="Pfam" id="PF13196">
    <property type="entry name" value="DUF4012"/>
    <property type="match status" value="1"/>
</dbReference>
<keyword evidence="2" id="KW-0472">Membrane</keyword>
<organism evidence="3 4">
    <name type="scientific">Arthrobacter burdickii</name>
    <dbReference type="NCBI Taxonomy" id="3035920"/>
    <lineage>
        <taxon>Bacteria</taxon>
        <taxon>Bacillati</taxon>
        <taxon>Actinomycetota</taxon>
        <taxon>Actinomycetes</taxon>
        <taxon>Micrococcales</taxon>
        <taxon>Micrococcaceae</taxon>
        <taxon>Arthrobacter</taxon>
    </lineage>
</organism>
<feature type="region of interest" description="Disordered" evidence="1">
    <location>
        <begin position="1"/>
        <end position="25"/>
    </location>
</feature>
<evidence type="ECO:0000256" key="1">
    <source>
        <dbReference type="SAM" id="MobiDB-lite"/>
    </source>
</evidence>
<proteinExistence type="predicted"/>
<comment type="caution">
    <text evidence="3">The sequence shown here is derived from an EMBL/GenBank/DDBJ whole genome shotgun (WGS) entry which is preliminary data.</text>
</comment>
<dbReference type="EMBL" id="JAROCG010000002">
    <property type="protein sequence ID" value="MDN4612574.1"/>
    <property type="molecule type" value="Genomic_DNA"/>
</dbReference>
<dbReference type="RefSeq" id="WP_301229734.1">
    <property type="nucleotide sequence ID" value="NZ_JAROCG010000002.1"/>
</dbReference>
<keyword evidence="4" id="KW-1185">Reference proteome</keyword>
<accession>A0ABT8K5A3</accession>
<dbReference type="Proteomes" id="UP001174209">
    <property type="component" value="Unassembled WGS sequence"/>
</dbReference>
<reference evidence="3" key="1">
    <citation type="submission" date="2023-06" db="EMBL/GenBank/DDBJ databases">
        <title>MT1 and MT2 Draft Genomes of Novel Species.</title>
        <authorList>
            <person name="Venkateswaran K."/>
        </authorList>
    </citation>
    <scope>NUCLEOTIDE SEQUENCE</scope>
    <source>
        <strain evidence="3">IIF3SC-B10</strain>
    </source>
</reference>
<keyword evidence="2" id="KW-1133">Transmembrane helix</keyword>
<evidence type="ECO:0000256" key="2">
    <source>
        <dbReference type="SAM" id="Phobius"/>
    </source>
</evidence>
<dbReference type="InterPro" id="IPR025101">
    <property type="entry name" value="DUF4012"/>
</dbReference>
<gene>
    <name evidence="3" type="ORF">P5G52_17025</name>
</gene>
<sequence>MTPSSASPAGPAQENQQSPRTRRSRNPRRLVLRRVLLGAGIAVLLLAICGGWLAFRAVQIKQNLESAMVLLPALQEQVTARDLPAAGMTLDDVERHTTDARTAGTDPLWKAAGILPLIGANFSAISEVTVSADDVVNRAVAPMLDKVETLDWDALTPANGRVDVAPLAGIAPTLASAATTVQLSYDRLDGIDNTRLLPQVAGPLQQAVGELDDVRAPLNSASRAAQLLPAMMGADGPRNYLVLVQNSAETRATGGISGALAVLTADDGRIALTDQGSSSEMGKFDPPVEVDTEQEQIYSYRMGAYIQSVNLTPDFPTAAQTAKTMWEERHEGSRIDGVIALDPVVLANILRATGPVELGTFDDPEVDALLAETELPTALDSTNVVPTLLSDVYAQIEEPALQDEYFAAVAGKVFGALAGGQGDSEQLVEALVTSSDQGRLYLWSAAPAEQELIARTGIAGAATGPMVGGASFGVYFNDGTGAKMDYYVRRTVQLLRECSDDGYSQYTVRVTLANSAPADAATSLPAYVTGAGAFGVAPGRVQTNTVAYGPAQSLLQTARLNGKDIPLGSFAHGNRPVGVLTTELGPGDTATIEMDFTKVVQENEPALDVTPTVQDPADVVLPLESTGACA</sequence>